<evidence type="ECO:0000313" key="3">
    <source>
        <dbReference type="Proteomes" id="UP000233256"/>
    </source>
</evidence>
<name>A0A2N1PM16_9BACT</name>
<dbReference type="Pfam" id="PF07238">
    <property type="entry name" value="PilZ"/>
    <property type="match status" value="1"/>
</dbReference>
<sequence length="237" mass="27492">MAEQTYEELKDEVIFQLQQSDKIEISGKIDGDRVGYPLKLDMIGDEQIMFKHPVTIEGEVIDVEKFDPKPNFSILSSDGYRYSFACKIRKKTAEAFAVNFPKNIDKDSMRQDVRVDVNIPIQYWIDPDQELLFYAPDKGKKFTANVTNISAGGGFLVTKDKIFFKNFFVKLHFTDKDLKFLGTTTARIVRVKSLRTPQTYGLAFMFSDVGGKDKERLIRWIFQVQLEQQQRQKEFGR</sequence>
<dbReference type="Proteomes" id="UP000233256">
    <property type="component" value="Unassembled WGS sequence"/>
</dbReference>
<reference evidence="2 3" key="1">
    <citation type="journal article" date="2017" name="ISME J.">
        <title>Potential for microbial H2 and metal transformations associated with novel bacteria and archaea in deep terrestrial subsurface sediments.</title>
        <authorList>
            <person name="Hernsdorf A.W."/>
            <person name="Amano Y."/>
            <person name="Miyakawa K."/>
            <person name="Ise K."/>
            <person name="Suzuki Y."/>
            <person name="Anantharaman K."/>
            <person name="Probst A."/>
            <person name="Burstein D."/>
            <person name="Thomas B.C."/>
            <person name="Banfield J.F."/>
        </authorList>
    </citation>
    <scope>NUCLEOTIDE SEQUENCE [LARGE SCALE GENOMIC DNA]</scope>
    <source>
        <strain evidence="2">HGW-Wallbacteria-1</strain>
    </source>
</reference>
<gene>
    <name evidence="2" type="ORF">CVV64_14760</name>
</gene>
<evidence type="ECO:0000259" key="1">
    <source>
        <dbReference type="Pfam" id="PF07238"/>
    </source>
</evidence>
<protein>
    <recommendedName>
        <fullName evidence="1">PilZ domain-containing protein</fullName>
    </recommendedName>
</protein>
<dbReference type="InterPro" id="IPR009875">
    <property type="entry name" value="PilZ_domain"/>
</dbReference>
<accession>A0A2N1PM16</accession>
<dbReference type="EMBL" id="PGXC01000020">
    <property type="protein sequence ID" value="PKK89322.1"/>
    <property type="molecule type" value="Genomic_DNA"/>
</dbReference>
<dbReference type="AlphaFoldDB" id="A0A2N1PM16"/>
<comment type="caution">
    <text evidence="2">The sequence shown here is derived from an EMBL/GenBank/DDBJ whole genome shotgun (WGS) entry which is preliminary data.</text>
</comment>
<dbReference type="Gene3D" id="2.40.10.220">
    <property type="entry name" value="predicted glycosyltransferase like domains"/>
    <property type="match status" value="1"/>
</dbReference>
<dbReference type="GO" id="GO:0035438">
    <property type="term" value="F:cyclic-di-GMP binding"/>
    <property type="evidence" value="ECO:0007669"/>
    <property type="project" value="InterPro"/>
</dbReference>
<proteinExistence type="predicted"/>
<organism evidence="2 3">
    <name type="scientific">Candidatus Wallbacteria bacterium HGW-Wallbacteria-1</name>
    <dbReference type="NCBI Taxonomy" id="2013854"/>
    <lineage>
        <taxon>Bacteria</taxon>
        <taxon>Candidatus Walliibacteriota</taxon>
    </lineage>
</organism>
<evidence type="ECO:0000313" key="2">
    <source>
        <dbReference type="EMBL" id="PKK89322.1"/>
    </source>
</evidence>
<feature type="domain" description="PilZ" evidence="1">
    <location>
        <begin position="110"/>
        <end position="223"/>
    </location>
</feature>